<evidence type="ECO:0000313" key="4">
    <source>
        <dbReference type="Proteomes" id="UP000288024"/>
    </source>
</evidence>
<dbReference type="InterPro" id="IPR011251">
    <property type="entry name" value="Luciferase-like_dom"/>
</dbReference>
<evidence type="ECO:0000313" key="3">
    <source>
        <dbReference type="EMBL" id="RVT56238.1"/>
    </source>
</evidence>
<dbReference type="InterPro" id="IPR019949">
    <property type="entry name" value="CmoO-like"/>
</dbReference>
<reference evidence="3 4" key="1">
    <citation type="submission" date="2019-01" db="EMBL/GenBank/DDBJ databases">
        <title>Bacillus sp. M5HDSG1-1, whole genome shotgun sequence.</title>
        <authorList>
            <person name="Tuo L."/>
        </authorList>
    </citation>
    <scope>NUCLEOTIDE SEQUENCE [LARGE SCALE GENOMIC DNA]</scope>
    <source>
        <strain evidence="3 4">M5HDSG1-1</strain>
    </source>
</reference>
<comment type="similarity">
    <text evidence="1">To bacterial alkanal monooxygenase alpha and beta chains.</text>
</comment>
<dbReference type="Proteomes" id="UP000288024">
    <property type="component" value="Unassembled WGS sequence"/>
</dbReference>
<dbReference type="PANTHER" id="PTHR30137">
    <property type="entry name" value="LUCIFERASE-LIKE MONOOXYGENASE"/>
    <property type="match status" value="1"/>
</dbReference>
<protein>
    <submittedName>
        <fullName evidence="3">LLM class flavin-dependent oxidoreductase</fullName>
    </submittedName>
</protein>
<comment type="caution">
    <text evidence="3">The sequence shown here is derived from an EMBL/GenBank/DDBJ whole genome shotgun (WGS) entry which is preliminary data.</text>
</comment>
<accession>A0A3S2WYG2</accession>
<name>A0A3S2WYG2_9BACI</name>
<dbReference type="Gene3D" id="3.20.20.30">
    <property type="entry name" value="Luciferase-like domain"/>
    <property type="match status" value="1"/>
</dbReference>
<evidence type="ECO:0000256" key="1">
    <source>
        <dbReference type="ARBA" id="ARBA00007789"/>
    </source>
</evidence>
<organism evidence="3 4">
    <name type="scientific">Niallia taxi</name>
    <dbReference type="NCBI Taxonomy" id="2499688"/>
    <lineage>
        <taxon>Bacteria</taxon>
        <taxon>Bacillati</taxon>
        <taxon>Bacillota</taxon>
        <taxon>Bacilli</taxon>
        <taxon>Bacillales</taxon>
        <taxon>Bacillaceae</taxon>
        <taxon>Niallia</taxon>
    </lineage>
</organism>
<dbReference type="NCBIfam" id="TIGR03558">
    <property type="entry name" value="oxido_grp_1"/>
    <property type="match status" value="1"/>
</dbReference>
<dbReference type="InterPro" id="IPR036661">
    <property type="entry name" value="Luciferase-like_sf"/>
</dbReference>
<dbReference type="RefSeq" id="WP_127743068.1">
    <property type="nucleotide sequence ID" value="NZ_CAJCKN010000148.1"/>
</dbReference>
<evidence type="ECO:0000259" key="2">
    <source>
        <dbReference type="Pfam" id="PF00296"/>
    </source>
</evidence>
<dbReference type="AlphaFoldDB" id="A0A3S2WYG2"/>
<dbReference type="GO" id="GO:0005829">
    <property type="term" value="C:cytosol"/>
    <property type="evidence" value="ECO:0007669"/>
    <property type="project" value="TreeGrafter"/>
</dbReference>
<dbReference type="PANTHER" id="PTHR30137:SF6">
    <property type="entry name" value="LUCIFERASE-LIKE MONOOXYGENASE"/>
    <property type="match status" value="1"/>
</dbReference>
<proteinExistence type="predicted"/>
<dbReference type="InterPro" id="IPR050766">
    <property type="entry name" value="Bact_Lucif_Oxidored"/>
</dbReference>
<gene>
    <name evidence="3" type="ORF">EM808_28070</name>
</gene>
<dbReference type="GO" id="GO:0016705">
    <property type="term" value="F:oxidoreductase activity, acting on paired donors, with incorporation or reduction of molecular oxygen"/>
    <property type="evidence" value="ECO:0007669"/>
    <property type="project" value="InterPro"/>
</dbReference>
<sequence length="361" mass="40438">MDIGNSGLKLSILDFVHIFKESNARESLQNTTDMVQLADRLGFNRYWFTEHHNTPTMMSTSPDMLSMHAAAHTKNIRVGSGGVMLPNHSPLKVVENFTLLEGLYPGRVDLGIGRASGTDGWTMWALLRSKELLGVNDFPEQLDNLLSFFNRNFKITHPFSNINPPGDKSMVPDMYMLGSSDGGLQVALEKGLGFVFARHLAPQLAVPMLRSYKSNFKPSSYLSEPKSMLATIVITAETEEEAKYIAGPVELLWARMSTGSKNFTFPTPEEAKNHKYTLEEERAKERNKERFIIGSVANVADQLTKTAKACLVDEIMIADFYPDQESRKRGHELLAKELGVMKKINELGKEEGEFNSNEKKT</sequence>
<dbReference type="SUPFAM" id="SSF51679">
    <property type="entry name" value="Bacterial luciferase-like"/>
    <property type="match status" value="1"/>
</dbReference>
<feature type="domain" description="Luciferase-like" evidence="2">
    <location>
        <begin position="10"/>
        <end position="305"/>
    </location>
</feature>
<dbReference type="GeneID" id="87620616"/>
<dbReference type="EMBL" id="RZTZ01000037">
    <property type="protein sequence ID" value="RVT56238.1"/>
    <property type="molecule type" value="Genomic_DNA"/>
</dbReference>
<keyword evidence="4" id="KW-1185">Reference proteome</keyword>
<dbReference type="Pfam" id="PF00296">
    <property type="entry name" value="Bac_luciferase"/>
    <property type="match status" value="1"/>
</dbReference>